<evidence type="ECO:0000256" key="2">
    <source>
        <dbReference type="SAM" id="SignalP"/>
    </source>
</evidence>
<reference evidence="3 4" key="1">
    <citation type="journal article" date="2008" name="Nature">
        <title>The genome of Laccaria bicolor provides insights into mycorrhizal symbiosis.</title>
        <authorList>
            <person name="Martin F."/>
            <person name="Aerts A."/>
            <person name="Ahren D."/>
            <person name="Brun A."/>
            <person name="Danchin E.G.J."/>
            <person name="Duchaussoy F."/>
            <person name="Gibon J."/>
            <person name="Kohler A."/>
            <person name="Lindquist E."/>
            <person name="Pereda V."/>
            <person name="Salamov A."/>
            <person name="Shapiro H.J."/>
            <person name="Wuyts J."/>
            <person name="Blaudez D."/>
            <person name="Buee M."/>
            <person name="Brokstein P."/>
            <person name="Canbaeck B."/>
            <person name="Cohen D."/>
            <person name="Courty P.E."/>
            <person name="Coutinho P.M."/>
            <person name="Delaruelle C."/>
            <person name="Detter J.C."/>
            <person name="Deveau A."/>
            <person name="DiFazio S."/>
            <person name="Duplessis S."/>
            <person name="Fraissinet-Tachet L."/>
            <person name="Lucic E."/>
            <person name="Frey-Klett P."/>
            <person name="Fourrey C."/>
            <person name="Feussner I."/>
            <person name="Gay G."/>
            <person name="Grimwood J."/>
            <person name="Hoegger P.J."/>
            <person name="Jain P."/>
            <person name="Kilaru S."/>
            <person name="Labbe J."/>
            <person name="Lin Y.C."/>
            <person name="Legue V."/>
            <person name="Le Tacon F."/>
            <person name="Marmeisse R."/>
            <person name="Melayah D."/>
            <person name="Montanini B."/>
            <person name="Muratet M."/>
            <person name="Nehls U."/>
            <person name="Niculita-Hirzel H."/>
            <person name="Oudot-Le Secq M.P."/>
            <person name="Peter M."/>
            <person name="Quesneville H."/>
            <person name="Rajashekar B."/>
            <person name="Reich M."/>
            <person name="Rouhier N."/>
            <person name="Schmutz J."/>
            <person name="Yin T."/>
            <person name="Chalot M."/>
            <person name="Henrissat B."/>
            <person name="Kuees U."/>
            <person name="Lucas S."/>
            <person name="Van de Peer Y."/>
            <person name="Podila G.K."/>
            <person name="Polle A."/>
            <person name="Pukkila P.J."/>
            <person name="Richardson P.M."/>
            <person name="Rouze P."/>
            <person name="Sanders I.R."/>
            <person name="Stajich J.E."/>
            <person name="Tunlid A."/>
            <person name="Tuskan G."/>
            <person name="Grigoriev I.V."/>
        </authorList>
    </citation>
    <scope>NUCLEOTIDE SEQUENCE [LARGE SCALE GENOMIC DNA]</scope>
    <source>
        <strain evidence="4">S238N-H82 / ATCC MYA-4686</strain>
    </source>
</reference>
<feature type="compositionally biased region" description="Basic and acidic residues" evidence="1">
    <location>
        <begin position="199"/>
        <end position="222"/>
    </location>
</feature>
<dbReference type="OrthoDB" id="3023006at2759"/>
<organism evidence="4">
    <name type="scientific">Laccaria bicolor (strain S238N-H82 / ATCC MYA-4686)</name>
    <name type="common">Bicoloured deceiver</name>
    <name type="synonym">Laccaria laccata var. bicolor</name>
    <dbReference type="NCBI Taxonomy" id="486041"/>
    <lineage>
        <taxon>Eukaryota</taxon>
        <taxon>Fungi</taxon>
        <taxon>Dikarya</taxon>
        <taxon>Basidiomycota</taxon>
        <taxon>Agaricomycotina</taxon>
        <taxon>Agaricomycetes</taxon>
        <taxon>Agaricomycetidae</taxon>
        <taxon>Agaricales</taxon>
        <taxon>Agaricineae</taxon>
        <taxon>Hydnangiaceae</taxon>
        <taxon>Laccaria</taxon>
    </lineage>
</organism>
<feature type="chain" id="PRO_5002748418" evidence="2">
    <location>
        <begin position="21"/>
        <end position="781"/>
    </location>
</feature>
<protein>
    <submittedName>
        <fullName evidence="3">Predicted protein</fullName>
    </submittedName>
</protein>
<evidence type="ECO:0000256" key="1">
    <source>
        <dbReference type="SAM" id="MobiDB-lite"/>
    </source>
</evidence>
<dbReference type="Proteomes" id="UP000001194">
    <property type="component" value="Unassembled WGS sequence"/>
</dbReference>
<dbReference type="EMBL" id="DS547096">
    <property type="protein sequence ID" value="EDR11119.1"/>
    <property type="molecule type" value="Genomic_DNA"/>
</dbReference>
<evidence type="ECO:0000313" key="4">
    <source>
        <dbReference type="Proteomes" id="UP000001194"/>
    </source>
</evidence>
<dbReference type="Gene3D" id="1.20.1280.50">
    <property type="match status" value="1"/>
</dbReference>
<dbReference type="GeneID" id="6074283"/>
<dbReference type="InParanoid" id="B0D2L6"/>
<keyword evidence="4" id="KW-1185">Reference proteome</keyword>
<dbReference type="KEGG" id="lbc:LACBIDRAFT_293277"/>
<feature type="region of interest" description="Disordered" evidence="1">
    <location>
        <begin position="196"/>
        <end position="222"/>
    </location>
</feature>
<sequence>MVKYAASILVAAALVAATRAEQHHSAPRDLTDLDLFERKIPFDLGDLSARDDADLYTRDFFESELSERDVELLEREPNLWFKNSIKQYATQYGPKPASPSSSKLTTRELDIDAELFERDLDELMERGLQKRFFLFFRKKKADDADLSERDLADDSDLLEREFDDSDLLERDFEELEARESLWEKIRNIFTGKKGKNDKKKKEEAEKKKAADAKKKADADAKKKAEADDLAERDFNDEDLFEREFDDELMERELDDELPERDLDEEVFERDIPEEDLYQRDFDEEMYERDIEDELLERQFDEESARKFAFGACLYLHLYCPLNVCGEDTLTTKKLRKLDHTIIKAHVEYGALYNETAPVLNLPTEILCQIFEDTQDASRIHRASRHPCVEVIISHVCRGWRSVALSFPPLWSTFRHDSICDQTYRQLGSRLDVYLDRSGSHLLDLYFHFGYSTRSTGSFKSMLESTLPHVARWRRFFLISNDAEPRLDFSDRLSRLEAPNLEYLSLGPATLHPGTFLRDTPKLCYLRMDTPCPSQYFPLLSNITMLRIERHSDSGRSRLGSWNDLLEILALPSLSSLSIFGQHFNKPESQHSSNIIMKNLKHLRFGENNLFRHFFPLLSAPLLETLALCDLRSPFADLMDREPFYMLHSLTVICCPYLFLKLAAIIPSVTHLTVSDSFPPECMTELFNKGGTNLWAKLKVLSGKIYEDGRRFSFYLEFARMMANPDLIIRISASYIKELAREFKIAQLQAMCVLEEMPVGGIPWPPGADVPVETDFFSVNYY</sequence>
<accession>B0D2L6</accession>
<gene>
    <name evidence="3" type="ORF">LACBIDRAFT_293277</name>
</gene>
<keyword evidence="2" id="KW-0732">Signal</keyword>
<dbReference type="RefSeq" id="XP_001878420.1">
    <property type="nucleotide sequence ID" value="XM_001878385.1"/>
</dbReference>
<name>B0D2L6_LACBS</name>
<dbReference type="HOGENOM" id="CLU_358643_0_0_1"/>
<evidence type="ECO:0000313" key="3">
    <source>
        <dbReference type="EMBL" id="EDR11119.1"/>
    </source>
</evidence>
<feature type="signal peptide" evidence="2">
    <location>
        <begin position="1"/>
        <end position="20"/>
    </location>
</feature>
<dbReference type="AlphaFoldDB" id="B0D2L6"/>
<proteinExistence type="predicted"/>